<proteinExistence type="predicted"/>
<feature type="compositionally biased region" description="Basic residues" evidence="1">
    <location>
        <begin position="441"/>
        <end position="455"/>
    </location>
</feature>
<name>A0A078AHA0_STYLE</name>
<evidence type="ECO:0000256" key="1">
    <source>
        <dbReference type="SAM" id="MobiDB-lite"/>
    </source>
</evidence>
<dbReference type="AlphaFoldDB" id="A0A078AHA0"/>
<sequence length="635" mass="74197">MIESPRNNKSNDISEYNILPTYEHVGNFEAFVVTSSNKLAKNTRENILQLRQQQIKATNEMKMKLKLPQMPVSNTNKFPSRGNLRKLNQSFYIGQQNLKDLYTKRQLKTLEKPLDLSFMADSKNQFFTRNLAKTFHIDSKGNHQASVDGKIKVQNQKEVLHHILNSPDYFNNQTPINQSSYIRLSELTNRKSSLATQRPSQYSQYIFKEKYNTNANIIENDEAPMTLENTKVRSRLDNFKAVINLDHKGVFKNTSPINVRKNSGNRDGKGNTQYYRYLMMKSHDREVKDKIKSNRANMVIKDRFLTTLDHAKYDSLIIQSIKTSNIIKQSNSRTQIEPHKQNLTLLVKLNSPDELKSANRSNITSRYKHARQSSQDNQRNSNCNLQDEDMHMRNNQTANSPVDGAQLQIGEHVVSKSGIFQFNSKIINSNDKDNSNISNSKPRKNNKKRPNKIQKKQQDIINTIDKFSTDNKSDQNISMIIHSDIDTLSRERLLPEVSFVNIKLPSLAAQGLQKLEQNKVKFSQLAKSYRNSIEKWGKYEKDWHYWLENFEKQHYLKYPYPPNKQELLIHLILLQNMINNLEMGPPKKESIRKAYQRAMERVNRMRLAANKDVFEQRKLYSIKEELDDLYRLLCF</sequence>
<feature type="compositionally biased region" description="Polar residues" evidence="1">
    <location>
        <begin position="372"/>
        <end position="385"/>
    </location>
</feature>
<organism evidence="2 3">
    <name type="scientific">Stylonychia lemnae</name>
    <name type="common">Ciliate</name>
    <dbReference type="NCBI Taxonomy" id="5949"/>
    <lineage>
        <taxon>Eukaryota</taxon>
        <taxon>Sar</taxon>
        <taxon>Alveolata</taxon>
        <taxon>Ciliophora</taxon>
        <taxon>Intramacronucleata</taxon>
        <taxon>Spirotrichea</taxon>
        <taxon>Stichotrichia</taxon>
        <taxon>Sporadotrichida</taxon>
        <taxon>Oxytrichidae</taxon>
        <taxon>Stylonychinae</taxon>
        <taxon>Stylonychia</taxon>
    </lineage>
</organism>
<feature type="compositionally biased region" description="Low complexity" evidence="1">
    <location>
        <begin position="428"/>
        <end position="440"/>
    </location>
</feature>
<dbReference type="EMBL" id="CCKQ01009710">
    <property type="protein sequence ID" value="CDW81216.1"/>
    <property type="molecule type" value="Genomic_DNA"/>
</dbReference>
<protein>
    <submittedName>
        <fullName evidence="2">Uncharacterized protein</fullName>
    </submittedName>
</protein>
<reference evidence="2 3" key="1">
    <citation type="submission" date="2014-06" db="EMBL/GenBank/DDBJ databases">
        <authorList>
            <person name="Swart Estienne"/>
        </authorList>
    </citation>
    <scope>NUCLEOTIDE SEQUENCE [LARGE SCALE GENOMIC DNA]</scope>
    <source>
        <strain evidence="2 3">130c</strain>
    </source>
</reference>
<keyword evidence="3" id="KW-1185">Reference proteome</keyword>
<evidence type="ECO:0000313" key="2">
    <source>
        <dbReference type="EMBL" id="CDW81216.1"/>
    </source>
</evidence>
<gene>
    <name evidence="2" type="primary">Contig2880.g3088</name>
    <name evidence="2" type="ORF">STYLEM_10228</name>
</gene>
<accession>A0A078AHA0</accession>
<evidence type="ECO:0000313" key="3">
    <source>
        <dbReference type="Proteomes" id="UP000039865"/>
    </source>
</evidence>
<dbReference type="Proteomes" id="UP000039865">
    <property type="component" value="Unassembled WGS sequence"/>
</dbReference>
<dbReference type="InParanoid" id="A0A078AHA0"/>
<feature type="region of interest" description="Disordered" evidence="1">
    <location>
        <begin position="356"/>
        <end position="385"/>
    </location>
</feature>
<feature type="region of interest" description="Disordered" evidence="1">
    <location>
        <begin position="428"/>
        <end position="456"/>
    </location>
</feature>